<gene>
    <name evidence="13" type="primary">TRIM10</name>
</gene>
<dbReference type="SMART" id="SM00589">
    <property type="entry name" value="PRY"/>
    <property type="match status" value="1"/>
</dbReference>
<dbReference type="SUPFAM" id="SSF57845">
    <property type="entry name" value="B-box zinc-binding domain"/>
    <property type="match status" value="1"/>
</dbReference>
<evidence type="ECO:0000256" key="2">
    <source>
        <dbReference type="ARBA" id="ARBA00008518"/>
    </source>
</evidence>
<dbReference type="AlphaFoldDB" id="G1MC65"/>
<dbReference type="GO" id="GO:0045087">
    <property type="term" value="P:innate immune response"/>
    <property type="evidence" value="ECO:0007669"/>
    <property type="project" value="UniProtKB-ARBA"/>
</dbReference>
<feature type="domain" description="B30.2/SPRY" evidence="12">
    <location>
        <begin position="540"/>
        <end position="729"/>
    </location>
</feature>
<dbReference type="InterPro" id="IPR000315">
    <property type="entry name" value="Znf_B-box"/>
</dbReference>
<dbReference type="SUPFAM" id="SSF49899">
    <property type="entry name" value="Concanavalin A-like lectins/glucanases"/>
    <property type="match status" value="1"/>
</dbReference>
<proteinExistence type="inferred from homology"/>
<dbReference type="InterPro" id="IPR013083">
    <property type="entry name" value="Znf_RING/FYVE/PHD"/>
</dbReference>
<dbReference type="eggNOG" id="KOG2177">
    <property type="taxonomic scope" value="Eukaryota"/>
</dbReference>
<dbReference type="Gene3D" id="3.30.40.10">
    <property type="entry name" value="Zinc/RING finger domain, C3HC4 (zinc finger)"/>
    <property type="match status" value="1"/>
</dbReference>
<reference evidence="13" key="3">
    <citation type="submission" date="2025-09" db="UniProtKB">
        <authorList>
            <consortium name="Ensembl"/>
        </authorList>
    </citation>
    <scope>IDENTIFICATION</scope>
</reference>
<dbReference type="InterPro" id="IPR001870">
    <property type="entry name" value="B30.2/SPRY"/>
</dbReference>
<evidence type="ECO:0000256" key="7">
    <source>
        <dbReference type="PROSITE-ProRule" id="PRU00024"/>
    </source>
</evidence>
<dbReference type="PROSITE" id="PS50119">
    <property type="entry name" value="ZF_BBOX"/>
    <property type="match status" value="1"/>
</dbReference>
<dbReference type="GeneTree" id="ENSGT00940000161525"/>
<dbReference type="Pfam" id="PF00643">
    <property type="entry name" value="zf-B_box"/>
    <property type="match status" value="1"/>
</dbReference>
<evidence type="ECO:0000256" key="5">
    <source>
        <dbReference type="ARBA" id="ARBA00022771"/>
    </source>
</evidence>
<name>G1MC65_AILME</name>
<dbReference type="PRINTS" id="PR01407">
    <property type="entry name" value="BUTYPHLNCDUF"/>
</dbReference>
<reference evidence="13 14" key="1">
    <citation type="journal article" date="2010" name="Nature">
        <title>The sequence and de novo assembly of the giant panda genome.</title>
        <authorList>
            <person name="Li R."/>
            <person name="Fan W."/>
            <person name="Tian G."/>
            <person name="Zhu H."/>
            <person name="He L."/>
            <person name="Cai J."/>
            <person name="Huang Q."/>
            <person name="Cai Q."/>
            <person name="Li B."/>
            <person name="Bai Y."/>
            <person name="Zhang Z."/>
            <person name="Zhang Y."/>
            <person name="Wang W."/>
            <person name="Li J."/>
            <person name="Wei F."/>
            <person name="Li H."/>
            <person name="Jian M."/>
            <person name="Li J."/>
            <person name="Zhang Z."/>
            <person name="Nielsen R."/>
            <person name="Li D."/>
            <person name="Gu W."/>
            <person name="Yang Z."/>
            <person name="Xuan Z."/>
            <person name="Ryder O.A."/>
            <person name="Leung F.C."/>
            <person name="Zhou Y."/>
            <person name="Cao J."/>
            <person name="Sun X."/>
            <person name="Fu Y."/>
            <person name="Fang X."/>
            <person name="Guo X."/>
            <person name="Wang B."/>
            <person name="Hou R."/>
            <person name="Shen F."/>
            <person name="Mu B."/>
            <person name="Ni P."/>
            <person name="Lin R."/>
            <person name="Qian W."/>
            <person name="Wang G."/>
            <person name="Yu C."/>
            <person name="Nie W."/>
            <person name="Wang J."/>
            <person name="Wu Z."/>
            <person name="Liang H."/>
            <person name="Min J."/>
            <person name="Wu Q."/>
            <person name="Cheng S."/>
            <person name="Ruan J."/>
            <person name="Wang M."/>
            <person name="Shi Z."/>
            <person name="Wen M."/>
            <person name="Liu B."/>
            <person name="Ren X."/>
            <person name="Zheng H."/>
            <person name="Dong D."/>
            <person name="Cook K."/>
            <person name="Shan G."/>
            <person name="Zhang H."/>
            <person name="Kosiol C."/>
            <person name="Xie X."/>
            <person name="Lu Z."/>
            <person name="Zheng H."/>
            <person name="Li Y."/>
            <person name="Steiner C.C."/>
            <person name="Lam T.T."/>
            <person name="Lin S."/>
            <person name="Zhang Q."/>
            <person name="Li G."/>
            <person name="Tian J."/>
            <person name="Gong T."/>
            <person name="Liu H."/>
            <person name="Zhang D."/>
            <person name="Fang L."/>
            <person name="Ye C."/>
            <person name="Zhang J."/>
            <person name="Hu W."/>
            <person name="Xu A."/>
            <person name="Ren Y."/>
            <person name="Zhang G."/>
            <person name="Bruford M.W."/>
            <person name="Li Q."/>
            <person name="Ma L."/>
            <person name="Guo Y."/>
            <person name="An N."/>
            <person name="Hu Y."/>
            <person name="Zheng Y."/>
            <person name="Shi Y."/>
            <person name="Li Z."/>
            <person name="Liu Q."/>
            <person name="Chen Y."/>
            <person name="Zhao J."/>
            <person name="Qu N."/>
            <person name="Zhao S."/>
            <person name="Tian F."/>
            <person name="Wang X."/>
            <person name="Wang H."/>
            <person name="Xu L."/>
            <person name="Liu X."/>
            <person name="Vinar T."/>
            <person name="Wang Y."/>
            <person name="Lam T.W."/>
            <person name="Yiu S.M."/>
            <person name="Liu S."/>
            <person name="Zhang H."/>
            <person name="Li D."/>
            <person name="Huang Y."/>
            <person name="Wang X."/>
            <person name="Yang G."/>
            <person name="Jiang Z."/>
            <person name="Wang J."/>
            <person name="Qin N."/>
            <person name="Li L."/>
            <person name="Li J."/>
            <person name="Bolund L."/>
            <person name="Kristiansen K."/>
            <person name="Wong G.K."/>
            <person name="Olson M."/>
            <person name="Zhang X."/>
            <person name="Li S."/>
            <person name="Yang H."/>
            <person name="Wang J."/>
            <person name="Wang J."/>
        </authorList>
    </citation>
    <scope>NUCLEOTIDE SEQUENCE [LARGE SCALE GENOMIC DNA]</scope>
</reference>
<accession>G1MC65</accession>
<dbReference type="GO" id="GO:0008270">
    <property type="term" value="F:zinc ion binding"/>
    <property type="evidence" value="ECO:0007669"/>
    <property type="project" value="UniProtKB-KW"/>
</dbReference>
<dbReference type="GO" id="GO:0005737">
    <property type="term" value="C:cytoplasm"/>
    <property type="evidence" value="ECO:0007669"/>
    <property type="project" value="UniProtKB-SubCell"/>
</dbReference>
<dbReference type="Gene3D" id="3.30.160.60">
    <property type="entry name" value="Classic Zinc Finger"/>
    <property type="match status" value="1"/>
</dbReference>
<dbReference type="InterPro" id="IPR013320">
    <property type="entry name" value="ConA-like_dom_sf"/>
</dbReference>
<protein>
    <submittedName>
        <fullName evidence="13">Tripartite motif containing 10</fullName>
    </submittedName>
</protein>
<evidence type="ECO:0000313" key="14">
    <source>
        <dbReference type="Proteomes" id="UP000008912"/>
    </source>
</evidence>
<evidence type="ECO:0000256" key="4">
    <source>
        <dbReference type="ARBA" id="ARBA00022723"/>
    </source>
</evidence>
<keyword evidence="6" id="KW-0862">Zinc</keyword>
<sequence>MIIFVGLNKILKLTSLFKIRLRGNLSCTLAHVVLCDGGGWDTDLSAHRGCRAARSQPRSSAPGRTRCRCGSLTRAGRCSHTGLAPTLVETGGKPMRCSRAQPPYLCPPAPLRWPASPGLADTPNLPGDSWSYAGQGGGGWPGISAPRPSPPPTRTQELSLPTVDGADTSTSAFPQAVRVDWRVAEPQVAGRCPDRNRGGLWSAVALPSSLSWSVGICSFGRRAGGPWHADPSRSATHRGRAADGHSRAMASAASVTSLADEVNCPICQGTLREPVTIDCGHNFCRGCLTRYCEVPGPEPEEALACPLCKEPFRAGSFRPNWQLASVVENIERLRLVSTPGSDEADMCREHGEKIYFFCEDDEAQLCALCREAGEHRAHTVRFLDAAAEPYREQIQKCLECLRKEREEIQRIQSRENQRIQVLLCQVATKRQKVIFEFAHLSQFLEEQQSVLLAQLEKLDGDILKQREAFDVLVGEEICRFSSLISELEEKHGRPARGLLTDIRSTLIRCETRKCRKPEAVSPELGQRIRDFPQQAVPLQREMKMFLEKLWFELDYEPADICLDPQTSHPKLLLSEDQRKAQFSYKWQNSPDSPERFDRATCVLAHCGFTDGRHTWLVTVDLAHGGSCTVGVVSEDVSRKGELRLRPEEGVWAVRLAWGFVSALGSFPTRLALRESPRQVRVSLDYEVGWVTFVNAVSQEPIYTFTASFTRKVFPFFGLWGRGSSFSVSS</sequence>
<organism evidence="13 14">
    <name type="scientific">Ailuropoda melanoleuca</name>
    <name type="common">Giant panda</name>
    <dbReference type="NCBI Taxonomy" id="9646"/>
    <lineage>
        <taxon>Eukaryota</taxon>
        <taxon>Metazoa</taxon>
        <taxon>Chordata</taxon>
        <taxon>Craniata</taxon>
        <taxon>Vertebrata</taxon>
        <taxon>Euteleostomi</taxon>
        <taxon>Mammalia</taxon>
        <taxon>Eutheria</taxon>
        <taxon>Laurasiatheria</taxon>
        <taxon>Carnivora</taxon>
        <taxon>Caniformia</taxon>
        <taxon>Ursidae</taxon>
        <taxon>Ailuropoda</taxon>
    </lineage>
</organism>
<evidence type="ECO:0000256" key="9">
    <source>
        <dbReference type="SAM" id="MobiDB-lite"/>
    </source>
</evidence>
<dbReference type="InterPro" id="IPR017907">
    <property type="entry name" value="Znf_RING_CS"/>
</dbReference>
<evidence type="ECO:0000256" key="6">
    <source>
        <dbReference type="ARBA" id="ARBA00022833"/>
    </source>
</evidence>
<dbReference type="SMART" id="SM00184">
    <property type="entry name" value="RING"/>
    <property type="match status" value="1"/>
</dbReference>
<dbReference type="InterPro" id="IPR003877">
    <property type="entry name" value="SPRY_dom"/>
</dbReference>
<dbReference type="STRING" id="9646.ENSAMEP00000016943"/>
<dbReference type="SMART" id="SM00449">
    <property type="entry name" value="SPRY"/>
    <property type="match status" value="1"/>
</dbReference>
<keyword evidence="4" id="KW-0479">Metal-binding</keyword>
<dbReference type="InterPro" id="IPR006574">
    <property type="entry name" value="PRY"/>
</dbReference>
<comment type="subcellular location">
    <subcellularLocation>
        <location evidence="1">Cytoplasm</location>
    </subcellularLocation>
</comment>
<dbReference type="Proteomes" id="UP000008912">
    <property type="component" value="Unassembled WGS sequence"/>
</dbReference>
<evidence type="ECO:0000256" key="8">
    <source>
        <dbReference type="SAM" id="Coils"/>
    </source>
</evidence>
<feature type="coiled-coil region" evidence="8">
    <location>
        <begin position="391"/>
        <end position="418"/>
    </location>
</feature>
<dbReference type="CDD" id="cd15827">
    <property type="entry name" value="SPRY_PRY_TRIM10"/>
    <property type="match status" value="1"/>
</dbReference>
<evidence type="ECO:0000259" key="12">
    <source>
        <dbReference type="PROSITE" id="PS50188"/>
    </source>
</evidence>
<feature type="domain" description="RING-type" evidence="10">
    <location>
        <begin position="264"/>
        <end position="309"/>
    </location>
</feature>
<feature type="region of interest" description="Disordered" evidence="9">
    <location>
        <begin position="137"/>
        <end position="169"/>
    </location>
</feature>
<keyword evidence="3" id="KW-0963">Cytoplasm</keyword>
<dbReference type="Ensembl" id="ENSAMET00000017639.2">
    <property type="protein sequence ID" value="ENSAMEP00000016943.2"/>
    <property type="gene ID" value="ENSAMEG00000016029.2"/>
</dbReference>
<dbReference type="PROSITE" id="PS50188">
    <property type="entry name" value="B302_SPRY"/>
    <property type="match status" value="1"/>
</dbReference>
<dbReference type="InterPro" id="IPR050143">
    <property type="entry name" value="TRIM/RBCC"/>
</dbReference>
<dbReference type="InterPro" id="IPR003879">
    <property type="entry name" value="Butyrophylin_SPRY"/>
</dbReference>
<evidence type="ECO:0000259" key="11">
    <source>
        <dbReference type="PROSITE" id="PS50119"/>
    </source>
</evidence>
<dbReference type="Pfam" id="PF00622">
    <property type="entry name" value="SPRY"/>
    <property type="match status" value="1"/>
</dbReference>
<dbReference type="PROSITE" id="PS50089">
    <property type="entry name" value="ZF_RING_2"/>
    <property type="match status" value="1"/>
</dbReference>
<dbReference type="HOGENOM" id="CLU_013137_0_3_1"/>
<keyword evidence="5 7" id="KW-0863">Zinc-finger</keyword>
<dbReference type="InterPro" id="IPR043136">
    <property type="entry name" value="B30.2/SPRY_sf"/>
</dbReference>
<evidence type="ECO:0000259" key="10">
    <source>
        <dbReference type="PROSITE" id="PS50089"/>
    </source>
</evidence>
<dbReference type="PANTHER" id="PTHR24103">
    <property type="entry name" value="E3 UBIQUITIN-PROTEIN LIGASE TRIM"/>
    <property type="match status" value="1"/>
</dbReference>
<keyword evidence="8" id="KW-0175">Coiled coil</keyword>
<keyword evidence="14" id="KW-1185">Reference proteome</keyword>
<dbReference type="Pfam" id="PF15227">
    <property type="entry name" value="zf-C3HC4_4"/>
    <property type="match status" value="1"/>
</dbReference>
<feature type="domain" description="B box-type" evidence="11">
    <location>
        <begin position="342"/>
        <end position="383"/>
    </location>
</feature>
<comment type="similarity">
    <text evidence="2">Belongs to the TRIM/RBCC family.</text>
</comment>
<evidence type="ECO:0000256" key="3">
    <source>
        <dbReference type="ARBA" id="ARBA00022490"/>
    </source>
</evidence>
<evidence type="ECO:0000313" key="13">
    <source>
        <dbReference type="Ensembl" id="ENSAMEP00000016943.2"/>
    </source>
</evidence>
<dbReference type="PROSITE" id="PS00518">
    <property type="entry name" value="ZF_RING_1"/>
    <property type="match status" value="1"/>
</dbReference>
<dbReference type="FunFam" id="2.60.120.920:FF:000044">
    <property type="entry name" value="Tripartite motif-containing protein 10"/>
    <property type="match status" value="1"/>
</dbReference>
<dbReference type="InterPro" id="IPR001841">
    <property type="entry name" value="Znf_RING"/>
</dbReference>
<evidence type="ECO:0000256" key="1">
    <source>
        <dbReference type="ARBA" id="ARBA00004496"/>
    </source>
</evidence>
<dbReference type="Gene3D" id="2.60.120.920">
    <property type="match status" value="1"/>
</dbReference>
<reference evidence="13" key="2">
    <citation type="submission" date="2025-08" db="UniProtKB">
        <authorList>
            <consortium name="Ensembl"/>
        </authorList>
    </citation>
    <scope>IDENTIFICATION</scope>
</reference>
<dbReference type="SMART" id="SM00336">
    <property type="entry name" value="BBOX"/>
    <property type="match status" value="1"/>
</dbReference>
<dbReference type="Pfam" id="PF13765">
    <property type="entry name" value="PRY"/>
    <property type="match status" value="1"/>
</dbReference>
<dbReference type="InParanoid" id="G1MC65"/>
<dbReference type="SUPFAM" id="SSF57850">
    <property type="entry name" value="RING/U-box"/>
    <property type="match status" value="1"/>
</dbReference>